<dbReference type="InterPro" id="IPR036388">
    <property type="entry name" value="WH-like_DNA-bd_sf"/>
</dbReference>
<evidence type="ECO:0000313" key="3">
    <source>
        <dbReference type="Proteomes" id="UP000541969"/>
    </source>
</evidence>
<sequence length="136" mass="15240">MRTPAEPSRLHDDFADLSTEAVQNWAQSARLRAQQLCDQAEAQQHRASALWVELGLGAADRTDSRLRRRLQLAELQIAHLEKALASNRRIGMAIGILMARHGLTEDQAFAALRLLSNRRNVKLHVLAEQIIYAGEP</sequence>
<dbReference type="Pfam" id="PF03861">
    <property type="entry name" value="ANTAR"/>
    <property type="match status" value="1"/>
</dbReference>
<dbReference type="InterPro" id="IPR005561">
    <property type="entry name" value="ANTAR"/>
</dbReference>
<feature type="domain" description="ANTAR" evidence="1">
    <location>
        <begin position="70"/>
        <end position="131"/>
    </location>
</feature>
<reference evidence="2 3" key="1">
    <citation type="submission" date="2020-07" db="EMBL/GenBank/DDBJ databases">
        <title>Sequencing the genomes of 1000 actinobacteria strains.</title>
        <authorList>
            <person name="Klenk H.-P."/>
        </authorList>
    </citation>
    <scope>NUCLEOTIDE SEQUENCE [LARGE SCALE GENOMIC DNA]</scope>
    <source>
        <strain evidence="2 3">DSM 104001</strain>
    </source>
</reference>
<dbReference type="EMBL" id="JACBZT010000001">
    <property type="protein sequence ID" value="NYJ06693.1"/>
    <property type="molecule type" value="Genomic_DNA"/>
</dbReference>
<dbReference type="SUPFAM" id="SSF52172">
    <property type="entry name" value="CheY-like"/>
    <property type="match status" value="1"/>
</dbReference>
<dbReference type="PROSITE" id="PS50921">
    <property type="entry name" value="ANTAR"/>
    <property type="match status" value="1"/>
</dbReference>
<evidence type="ECO:0000313" key="2">
    <source>
        <dbReference type="EMBL" id="NYJ06693.1"/>
    </source>
</evidence>
<dbReference type="RefSeq" id="WP_179717994.1">
    <property type="nucleotide sequence ID" value="NZ_JACBZT010000001.1"/>
</dbReference>
<evidence type="ECO:0000259" key="1">
    <source>
        <dbReference type="PROSITE" id="PS50921"/>
    </source>
</evidence>
<keyword evidence="3" id="KW-1185">Reference proteome</keyword>
<name>A0A853CL44_9ACTN</name>
<gene>
    <name evidence="2" type="ORF">GGQ55_002971</name>
</gene>
<protein>
    <recommendedName>
        <fullName evidence="1">ANTAR domain-containing protein</fullName>
    </recommendedName>
</protein>
<comment type="caution">
    <text evidence="2">The sequence shown here is derived from an EMBL/GenBank/DDBJ whole genome shotgun (WGS) entry which is preliminary data.</text>
</comment>
<accession>A0A853CL44</accession>
<dbReference type="InterPro" id="IPR011006">
    <property type="entry name" value="CheY-like_superfamily"/>
</dbReference>
<dbReference type="GO" id="GO:0003723">
    <property type="term" value="F:RNA binding"/>
    <property type="evidence" value="ECO:0007669"/>
    <property type="project" value="InterPro"/>
</dbReference>
<dbReference type="Proteomes" id="UP000541969">
    <property type="component" value="Unassembled WGS sequence"/>
</dbReference>
<dbReference type="AlphaFoldDB" id="A0A853CL44"/>
<organism evidence="2 3">
    <name type="scientific">Petropleomorpha daqingensis</name>
    <dbReference type="NCBI Taxonomy" id="2026353"/>
    <lineage>
        <taxon>Bacteria</taxon>
        <taxon>Bacillati</taxon>
        <taxon>Actinomycetota</taxon>
        <taxon>Actinomycetes</taxon>
        <taxon>Geodermatophilales</taxon>
        <taxon>Geodermatophilaceae</taxon>
        <taxon>Petropleomorpha</taxon>
    </lineage>
</organism>
<proteinExistence type="predicted"/>
<dbReference type="Gene3D" id="1.10.10.10">
    <property type="entry name" value="Winged helix-like DNA-binding domain superfamily/Winged helix DNA-binding domain"/>
    <property type="match status" value="1"/>
</dbReference>
<dbReference type="SMART" id="SM01012">
    <property type="entry name" value="ANTAR"/>
    <property type="match status" value="1"/>
</dbReference>